<protein>
    <submittedName>
        <fullName evidence="1">Uncharacterized protein</fullName>
    </submittedName>
</protein>
<proteinExistence type="predicted"/>
<accession>A0A3B0VS44</accession>
<evidence type="ECO:0000313" key="1">
    <source>
        <dbReference type="EMBL" id="VAW41832.1"/>
    </source>
</evidence>
<feature type="non-terminal residue" evidence="1">
    <location>
        <position position="240"/>
    </location>
</feature>
<organism evidence="1">
    <name type="scientific">hydrothermal vent metagenome</name>
    <dbReference type="NCBI Taxonomy" id="652676"/>
    <lineage>
        <taxon>unclassified sequences</taxon>
        <taxon>metagenomes</taxon>
        <taxon>ecological metagenomes</taxon>
    </lineage>
</organism>
<sequence>MKKVCVLLLLLAAGFVGAFKGKDGDFTVTGNQVVNYFTGLTAVNTVGGVTLTVSNINDLNDIAAIYNTAALSTGDLIMLYQSQGAGFADNGNTATYGTFNLNSAGRYEIYEVISVAGNDVVVAENGTLCNSNSLIYTYDLPLTQVIRVPQFENLTVNGGDSIITTAWNGSRGGVVAIDVNVTLTVNGEITAAAGGFRGGVIENQTTGAGTDVTLYRGAAEANGAEKGESILGFQAVYNAN</sequence>
<reference evidence="1" key="1">
    <citation type="submission" date="2018-06" db="EMBL/GenBank/DDBJ databases">
        <authorList>
            <person name="Zhirakovskaya E."/>
        </authorList>
    </citation>
    <scope>NUCLEOTIDE SEQUENCE</scope>
</reference>
<dbReference type="AlphaFoldDB" id="A0A3B0VS44"/>
<gene>
    <name evidence="1" type="ORF">MNBD_GAMMA01-1050</name>
</gene>
<name>A0A3B0VS44_9ZZZZ</name>
<dbReference type="EMBL" id="UOEW01000325">
    <property type="protein sequence ID" value="VAW41832.1"/>
    <property type="molecule type" value="Genomic_DNA"/>
</dbReference>